<keyword evidence="7" id="KW-0067">ATP-binding</keyword>
<dbReference type="EMBL" id="SSFD01000263">
    <property type="protein sequence ID" value="TXH81838.1"/>
    <property type="molecule type" value="Genomic_DNA"/>
</dbReference>
<evidence type="ECO:0000256" key="11">
    <source>
        <dbReference type="ARBA" id="ARBA00038000"/>
    </source>
</evidence>
<comment type="subcellular location">
    <subcellularLocation>
        <location evidence="1">Cytoplasm</location>
    </subcellularLocation>
</comment>
<dbReference type="PANTHER" id="PTHR43152:SF3">
    <property type="entry name" value="UVRABC SYSTEM PROTEIN A"/>
    <property type="match status" value="1"/>
</dbReference>
<dbReference type="Proteomes" id="UP000321192">
    <property type="component" value="Unassembled WGS sequence"/>
</dbReference>
<evidence type="ECO:0000256" key="2">
    <source>
        <dbReference type="ARBA" id="ARBA00022490"/>
    </source>
</evidence>
<dbReference type="GO" id="GO:0004518">
    <property type="term" value="F:nuclease activity"/>
    <property type="evidence" value="ECO:0007669"/>
    <property type="project" value="UniProtKB-KW"/>
</dbReference>
<dbReference type="PANTHER" id="PTHR43152">
    <property type="entry name" value="UVRABC SYSTEM PROTEIN A"/>
    <property type="match status" value="1"/>
</dbReference>
<evidence type="ECO:0000256" key="8">
    <source>
        <dbReference type="ARBA" id="ARBA00022881"/>
    </source>
</evidence>
<evidence type="ECO:0000256" key="12">
    <source>
        <dbReference type="ARBA" id="ARBA00039316"/>
    </source>
</evidence>
<evidence type="ECO:0000256" key="1">
    <source>
        <dbReference type="ARBA" id="ARBA00004496"/>
    </source>
</evidence>
<sequence>SGPGRPLPPEKHTLYVLDEPTVGLHMADVEKLIHVLHRLAAAGHTVLVIEHDLDLMAEADWIIDLGPEGGDGGGEIVAEGPPEAVVQVARSHTGRILGEFLAARRGGG</sequence>
<evidence type="ECO:0000313" key="15">
    <source>
        <dbReference type="Proteomes" id="UP000321192"/>
    </source>
</evidence>
<evidence type="ECO:0000256" key="13">
    <source>
        <dbReference type="ARBA" id="ARBA00042156"/>
    </source>
</evidence>
<dbReference type="AlphaFoldDB" id="A0A5C7SD07"/>
<keyword evidence="3" id="KW-0677">Repeat</keyword>
<comment type="similarity">
    <text evidence="11">Belongs to the ABC transporter superfamily. UvrA family.</text>
</comment>
<keyword evidence="8" id="KW-0267">Excision nuclease</keyword>
<evidence type="ECO:0000256" key="10">
    <source>
        <dbReference type="ARBA" id="ARBA00023204"/>
    </source>
</evidence>
<feature type="non-terminal residue" evidence="14">
    <location>
        <position position="1"/>
    </location>
</feature>
<keyword evidence="6" id="KW-0228">DNA excision</keyword>
<evidence type="ECO:0000256" key="7">
    <source>
        <dbReference type="ARBA" id="ARBA00022840"/>
    </source>
</evidence>
<dbReference type="GO" id="GO:0003677">
    <property type="term" value="F:DNA binding"/>
    <property type="evidence" value="ECO:0007669"/>
    <property type="project" value="UniProtKB-KW"/>
</dbReference>
<comment type="caution">
    <text evidence="14">The sequence shown here is derived from an EMBL/GenBank/DDBJ whole genome shotgun (WGS) entry which is preliminary data.</text>
</comment>
<evidence type="ECO:0000313" key="14">
    <source>
        <dbReference type="EMBL" id="TXH81838.1"/>
    </source>
</evidence>
<keyword evidence="4" id="KW-0547">Nucleotide-binding</keyword>
<dbReference type="GO" id="GO:0005737">
    <property type="term" value="C:cytoplasm"/>
    <property type="evidence" value="ECO:0007669"/>
    <property type="project" value="UniProtKB-SubCell"/>
</dbReference>
<name>A0A5C7SD07_THASP</name>
<evidence type="ECO:0000256" key="9">
    <source>
        <dbReference type="ARBA" id="ARBA00023125"/>
    </source>
</evidence>
<gene>
    <name evidence="14" type="ORF">E6Q80_16500</name>
</gene>
<evidence type="ECO:0000256" key="3">
    <source>
        <dbReference type="ARBA" id="ARBA00022737"/>
    </source>
</evidence>
<evidence type="ECO:0000256" key="5">
    <source>
        <dbReference type="ARBA" id="ARBA00022763"/>
    </source>
</evidence>
<dbReference type="InterPro" id="IPR027417">
    <property type="entry name" value="P-loop_NTPase"/>
</dbReference>
<dbReference type="GO" id="GO:0006281">
    <property type="term" value="P:DNA repair"/>
    <property type="evidence" value="ECO:0007669"/>
    <property type="project" value="UniProtKB-KW"/>
</dbReference>
<reference evidence="14 15" key="1">
    <citation type="submission" date="2018-09" db="EMBL/GenBank/DDBJ databases">
        <title>Metagenome Assembled Genomes from an Advanced Water Purification Facility.</title>
        <authorList>
            <person name="Stamps B.W."/>
            <person name="Spear J.R."/>
        </authorList>
    </citation>
    <scope>NUCLEOTIDE SEQUENCE [LARGE SCALE GENOMIC DNA]</scope>
    <source>
        <strain evidence="14">Bin_27_1</strain>
    </source>
</reference>
<keyword evidence="9" id="KW-0238">DNA-binding</keyword>
<dbReference type="GO" id="GO:0005524">
    <property type="term" value="F:ATP binding"/>
    <property type="evidence" value="ECO:0007669"/>
    <property type="project" value="UniProtKB-KW"/>
</dbReference>
<dbReference type="Gene3D" id="3.40.50.300">
    <property type="entry name" value="P-loop containing nucleotide triphosphate hydrolases"/>
    <property type="match status" value="1"/>
</dbReference>
<evidence type="ECO:0000256" key="6">
    <source>
        <dbReference type="ARBA" id="ARBA00022769"/>
    </source>
</evidence>
<accession>A0A5C7SD07</accession>
<keyword evidence="2" id="KW-0963">Cytoplasm</keyword>
<protein>
    <recommendedName>
        <fullName evidence="12">UvrABC system protein A</fullName>
    </recommendedName>
    <alternativeName>
        <fullName evidence="13">Excinuclease ABC subunit A</fullName>
    </alternativeName>
</protein>
<organism evidence="14 15">
    <name type="scientific">Thauera aminoaromatica</name>
    <dbReference type="NCBI Taxonomy" id="164330"/>
    <lineage>
        <taxon>Bacteria</taxon>
        <taxon>Pseudomonadati</taxon>
        <taxon>Pseudomonadota</taxon>
        <taxon>Betaproteobacteria</taxon>
        <taxon>Rhodocyclales</taxon>
        <taxon>Zoogloeaceae</taxon>
        <taxon>Thauera</taxon>
    </lineage>
</organism>
<dbReference type="SUPFAM" id="SSF52540">
    <property type="entry name" value="P-loop containing nucleoside triphosphate hydrolases"/>
    <property type="match status" value="1"/>
</dbReference>
<keyword evidence="5" id="KW-0227">DNA damage</keyword>
<evidence type="ECO:0000256" key="4">
    <source>
        <dbReference type="ARBA" id="ARBA00022741"/>
    </source>
</evidence>
<keyword evidence="10" id="KW-0234">DNA repair</keyword>
<proteinExistence type="inferred from homology"/>